<evidence type="ECO:0000256" key="1">
    <source>
        <dbReference type="ARBA" id="ARBA00005189"/>
    </source>
</evidence>
<evidence type="ECO:0000256" key="8">
    <source>
        <dbReference type="ARBA" id="ARBA00023264"/>
    </source>
</evidence>
<dbReference type="OrthoDB" id="40021at2759"/>
<evidence type="ECO:0000256" key="3">
    <source>
        <dbReference type="ARBA" id="ARBA00022516"/>
    </source>
</evidence>
<keyword evidence="7" id="KW-0594">Phospholipid biosynthesis</keyword>
<evidence type="ECO:0000256" key="11">
    <source>
        <dbReference type="ARBA" id="ARBA00031473"/>
    </source>
</evidence>
<keyword evidence="4" id="KW-0808">Transferase</keyword>
<evidence type="ECO:0000313" key="14">
    <source>
        <dbReference type="Proteomes" id="UP000187209"/>
    </source>
</evidence>
<dbReference type="GO" id="GO:0006646">
    <property type="term" value="P:phosphatidylethanolamine biosynthetic process"/>
    <property type="evidence" value="ECO:0007669"/>
    <property type="project" value="UniProtKB-UniPathway"/>
</dbReference>
<keyword evidence="3" id="KW-0444">Lipid biosynthesis</keyword>
<dbReference type="GO" id="GO:0004306">
    <property type="term" value="F:ethanolamine-phosphate cytidylyltransferase activity"/>
    <property type="evidence" value="ECO:0007669"/>
    <property type="project" value="UniProtKB-EC"/>
</dbReference>
<dbReference type="UniPathway" id="UPA00558">
    <property type="reaction ID" value="UER00742"/>
</dbReference>
<proteinExistence type="inferred from homology"/>
<keyword evidence="8" id="KW-1208">Phospholipid metabolism</keyword>
<keyword evidence="5" id="KW-0548">Nucleotidyltransferase</keyword>
<evidence type="ECO:0000313" key="13">
    <source>
        <dbReference type="EMBL" id="OMJ75835.1"/>
    </source>
</evidence>
<comment type="similarity">
    <text evidence="2">Belongs to the cytidylyltransferase family.</text>
</comment>
<dbReference type="InterPro" id="IPR041723">
    <property type="entry name" value="CCT"/>
</dbReference>
<feature type="domain" description="Cytidyltransferase-like" evidence="12">
    <location>
        <begin position="96"/>
        <end position="220"/>
    </location>
</feature>
<dbReference type="CDD" id="cd02173">
    <property type="entry name" value="ECT"/>
    <property type="match status" value="1"/>
</dbReference>
<organism evidence="13 14">
    <name type="scientific">Stentor coeruleus</name>
    <dbReference type="NCBI Taxonomy" id="5963"/>
    <lineage>
        <taxon>Eukaryota</taxon>
        <taxon>Sar</taxon>
        <taxon>Alveolata</taxon>
        <taxon>Ciliophora</taxon>
        <taxon>Postciliodesmatophora</taxon>
        <taxon>Heterotrichea</taxon>
        <taxon>Heterotrichida</taxon>
        <taxon>Stentoridae</taxon>
        <taxon>Stentor</taxon>
    </lineage>
</organism>
<evidence type="ECO:0000256" key="5">
    <source>
        <dbReference type="ARBA" id="ARBA00022695"/>
    </source>
</evidence>
<gene>
    <name evidence="13" type="ORF">SteCoe_24937</name>
</gene>
<sequence length="446" mass="50939">MNFPTKHLLQLSANIKMPDVVFRDKEKFYLFLIQAGMFISENSALRNLCSEMVSVNCPKVRSAGHDFTDIREDLKDFIENFNSLSQEVPDNCDRIYIDGCWDIMHSGHFNAIRQAKMLGKTLVVGIHSDEEIMRNKGMPVMNNEERVAMIKACKWVDETVENAPYSATSEWLDSVNCKYIAHGDDIAINCDGQDAYSILKSLGRFKVIKRTEGISTTSIVGKLLLMTKENKAAVSEPFVANDIVSQPTFLATTRRIFEFSNKNIKPKGQIVYVDGSFDLFHIGHVETLRKAKGLGDFLIVGVHDDQTVNFYKGSNYPIMNLYERVLNVLAIKYVDEVVIASPWIVTEDLLKSLNISLVVQGTISKLDPTVTQKRKQSLVYEDCQDPYEVPKRLGIYQEVPSERSIETKDIIQRIIDNRLKHLNKYSRSSKKEENYYTDIKTYIEEI</sequence>
<evidence type="ECO:0000256" key="4">
    <source>
        <dbReference type="ARBA" id="ARBA00022679"/>
    </source>
</evidence>
<protein>
    <recommendedName>
        <fullName evidence="10">ethanolamine-phosphate cytidylyltransferase</fullName>
        <ecNumber evidence="10">2.7.7.14</ecNumber>
    </recommendedName>
    <alternativeName>
        <fullName evidence="11">CTP:phosphoethanolamine cytidylyltransferase</fullName>
    </alternativeName>
</protein>
<dbReference type="CDD" id="cd02174">
    <property type="entry name" value="CCT"/>
    <property type="match status" value="1"/>
</dbReference>
<dbReference type="PANTHER" id="PTHR45780:SF2">
    <property type="entry name" value="ETHANOLAMINE-PHOSPHATE CYTIDYLYLTRANSFERASE"/>
    <property type="match status" value="1"/>
</dbReference>
<keyword evidence="14" id="KW-1185">Reference proteome</keyword>
<feature type="domain" description="Cytidyltransferase-like" evidence="12">
    <location>
        <begin position="272"/>
        <end position="368"/>
    </location>
</feature>
<evidence type="ECO:0000256" key="6">
    <source>
        <dbReference type="ARBA" id="ARBA00023098"/>
    </source>
</evidence>
<comment type="pathway">
    <text evidence="9">Phospholipid metabolism; phosphatidylethanolamine biosynthesis; phosphatidylethanolamine from ethanolamine: step 2/3.</text>
</comment>
<dbReference type="InterPro" id="IPR014729">
    <property type="entry name" value="Rossmann-like_a/b/a_fold"/>
</dbReference>
<comment type="pathway">
    <text evidence="1">Lipid metabolism.</text>
</comment>
<dbReference type="Gene3D" id="3.40.50.620">
    <property type="entry name" value="HUPs"/>
    <property type="match status" value="2"/>
</dbReference>
<dbReference type="InterPro" id="IPR004821">
    <property type="entry name" value="Cyt_trans-like"/>
</dbReference>
<comment type="caution">
    <text evidence="13">The sequence shown here is derived from an EMBL/GenBank/DDBJ whole genome shotgun (WGS) entry which is preliminary data.</text>
</comment>
<accession>A0A1R2BGS3</accession>
<reference evidence="13 14" key="1">
    <citation type="submission" date="2016-11" db="EMBL/GenBank/DDBJ databases">
        <title>The macronuclear genome of Stentor coeruleus: a giant cell with tiny introns.</title>
        <authorList>
            <person name="Slabodnick M."/>
            <person name="Ruby J.G."/>
            <person name="Reiff S.B."/>
            <person name="Swart E.C."/>
            <person name="Gosai S."/>
            <person name="Prabakaran S."/>
            <person name="Witkowska E."/>
            <person name="Larue G.E."/>
            <person name="Fisher S."/>
            <person name="Freeman R.M."/>
            <person name="Gunawardena J."/>
            <person name="Chu W."/>
            <person name="Stover N.A."/>
            <person name="Gregory B.D."/>
            <person name="Nowacki M."/>
            <person name="Derisi J."/>
            <person name="Roy S.W."/>
            <person name="Marshall W.F."/>
            <person name="Sood P."/>
        </authorList>
    </citation>
    <scope>NUCLEOTIDE SEQUENCE [LARGE SCALE GENOMIC DNA]</scope>
    <source>
        <strain evidence="13">WM001</strain>
    </source>
</reference>
<dbReference type="GO" id="GO:0005737">
    <property type="term" value="C:cytoplasm"/>
    <property type="evidence" value="ECO:0007669"/>
    <property type="project" value="TreeGrafter"/>
</dbReference>
<evidence type="ECO:0000256" key="2">
    <source>
        <dbReference type="ARBA" id="ARBA00010101"/>
    </source>
</evidence>
<evidence type="ECO:0000256" key="9">
    <source>
        <dbReference type="ARBA" id="ARBA00024191"/>
    </source>
</evidence>
<dbReference type="EC" id="2.7.7.14" evidence="10"/>
<evidence type="ECO:0000256" key="7">
    <source>
        <dbReference type="ARBA" id="ARBA00023209"/>
    </source>
</evidence>
<evidence type="ECO:0000259" key="12">
    <source>
        <dbReference type="Pfam" id="PF01467"/>
    </source>
</evidence>
<dbReference type="PANTHER" id="PTHR45780">
    <property type="entry name" value="ETHANOLAMINE-PHOSPHATE CYTIDYLYLTRANSFERASE"/>
    <property type="match status" value="1"/>
</dbReference>
<dbReference type="AlphaFoldDB" id="A0A1R2BGS3"/>
<dbReference type="NCBIfam" id="TIGR00125">
    <property type="entry name" value="cyt_tran_rel"/>
    <property type="match status" value="2"/>
</dbReference>
<dbReference type="SUPFAM" id="SSF52374">
    <property type="entry name" value="Nucleotidylyl transferase"/>
    <property type="match status" value="2"/>
</dbReference>
<dbReference type="Pfam" id="PF01467">
    <property type="entry name" value="CTP_transf_like"/>
    <property type="match status" value="2"/>
</dbReference>
<dbReference type="Proteomes" id="UP000187209">
    <property type="component" value="Unassembled WGS sequence"/>
</dbReference>
<evidence type="ECO:0000256" key="10">
    <source>
        <dbReference type="ARBA" id="ARBA00024221"/>
    </source>
</evidence>
<name>A0A1R2BGS3_9CILI</name>
<dbReference type="EMBL" id="MPUH01000666">
    <property type="protein sequence ID" value="OMJ75835.1"/>
    <property type="molecule type" value="Genomic_DNA"/>
</dbReference>
<keyword evidence="6" id="KW-0443">Lipid metabolism</keyword>
<dbReference type="InterPro" id="IPR044608">
    <property type="entry name" value="Ect1/PCYT2"/>
</dbReference>